<proteinExistence type="predicted"/>
<dbReference type="EMBL" id="FOGC01000023">
    <property type="protein sequence ID" value="SER30925.1"/>
    <property type="molecule type" value="Genomic_DNA"/>
</dbReference>
<dbReference type="Proteomes" id="UP000242515">
    <property type="component" value="Unassembled WGS sequence"/>
</dbReference>
<gene>
    <name evidence="1" type="ORF">SAMN05216522_1238</name>
</gene>
<evidence type="ECO:0000313" key="2">
    <source>
        <dbReference type="Proteomes" id="UP000242515"/>
    </source>
</evidence>
<protein>
    <submittedName>
        <fullName evidence="1">Uncharacterized protein</fullName>
    </submittedName>
</protein>
<name>A0A1H9N5K1_9GAMM</name>
<reference evidence="2" key="1">
    <citation type="submission" date="2016-10" db="EMBL/GenBank/DDBJ databases">
        <authorList>
            <person name="Varghese N."/>
            <person name="Submissions S."/>
        </authorList>
    </citation>
    <scope>NUCLEOTIDE SEQUENCE [LARGE SCALE GENOMIC DNA]</scope>
    <source>
        <strain evidence="2">8N4</strain>
    </source>
</reference>
<organism evidence="1 2">
    <name type="scientific">Rosenbergiella nectarea</name>
    <dbReference type="NCBI Taxonomy" id="988801"/>
    <lineage>
        <taxon>Bacteria</taxon>
        <taxon>Pseudomonadati</taxon>
        <taxon>Pseudomonadota</taxon>
        <taxon>Gammaproteobacteria</taxon>
        <taxon>Enterobacterales</taxon>
        <taxon>Erwiniaceae</taxon>
        <taxon>Rosenbergiella</taxon>
    </lineage>
</organism>
<evidence type="ECO:0000313" key="1">
    <source>
        <dbReference type="EMBL" id="SER30925.1"/>
    </source>
</evidence>
<dbReference type="RefSeq" id="WP_177173199.1">
    <property type="nucleotide sequence ID" value="NZ_FOGC01000023.1"/>
</dbReference>
<sequence length="48" mass="5765">MNIKGYVQQAVKKVAQLVTWLVGLCLRELIREYVIPYVKEIFWSFFDE</sequence>
<accession>A0A1H9N5K1</accession>
<keyword evidence="2" id="KW-1185">Reference proteome</keyword>
<dbReference type="AlphaFoldDB" id="A0A1H9N5K1"/>